<reference evidence="2 3" key="1">
    <citation type="submission" date="2018-08" db="EMBL/GenBank/DDBJ databases">
        <title>Genome and evolution of the arbuscular mycorrhizal fungus Diversispora epigaea (formerly Glomus versiforme) and its bacterial endosymbionts.</title>
        <authorList>
            <person name="Sun X."/>
            <person name="Fei Z."/>
            <person name="Harrison M."/>
        </authorList>
    </citation>
    <scope>NUCLEOTIDE SEQUENCE [LARGE SCALE GENOMIC DNA]</scope>
    <source>
        <strain evidence="2 3">IT104</strain>
    </source>
</reference>
<keyword evidence="1" id="KW-0472">Membrane</keyword>
<proteinExistence type="predicted"/>
<keyword evidence="3" id="KW-1185">Reference proteome</keyword>
<name>A0A397JJS9_9GLOM</name>
<feature type="transmembrane region" description="Helical" evidence="1">
    <location>
        <begin position="62"/>
        <end position="82"/>
    </location>
</feature>
<keyword evidence="1" id="KW-0812">Transmembrane</keyword>
<feature type="transmembrane region" description="Helical" evidence="1">
    <location>
        <begin position="20"/>
        <end position="41"/>
    </location>
</feature>
<feature type="transmembrane region" description="Helical" evidence="1">
    <location>
        <begin position="253"/>
        <end position="271"/>
    </location>
</feature>
<dbReference type="AlphaFoldDB" id="A0A397JJS9"/>
<feature type="transmembrane region" description="Helical" evidence="1">
    <location>
        <begin position="204"/>
        <end position="237"/>
    </location>
</feature>
<dbReference type="Proteomes" id="UP000266861">
    <property type="component" value="Unassembled WGS sequence"/>
</dbReference>
<organism evidence="2 3">
    <name type="scientific">Diversispora epigaea</name>
    <dbReference type="NCBI Taxonomy" id="1348612"/>
    <lineage>
        <taxon>Eukaryota</taxon>
        <taxon>Fungi</taxon>
        <taxon>Fungi incertae sedis</taxon>
        <taxon>Mucoromycota</taxon>
        <taxon>Glomeromycotina</taxon>
        <taxon>Glomeromycetes</taxon>
        <taxon>Diversisporales</taxon>
        <taxon>Diversisporaceae</taxon>
        <taxon>Diversispora</taxon>
    </lineage>
</organism>
<feature type="transmembrane region" description="Helical" evidence="1">
    <location>
        <begin position="88"/>
        <end position="109"/>
    </location>
</feature>
<protein>
    <submittedName>
        <fullName evidence="2">Uncharacterized protein</fullName>
    </submittedName>
</protein>
<feature type="transmembrane region" description="Helical" evidence="1">
    <location>
        <begin position="164"/>
        <end position="184"/>
    </location>
</feature>
<evidence type="ECO:0000313" key="2">
    <source>
        <dbReference type="EMBL" id="RHZ87867.1"/>
    </source>
</evidence>
<keyword evidence="1" id="KW-1133">Transmembrane helix</keyword>
<dbReference type="EMBL" id="PQFF01000027">
    <property type="protein sequence ID" value="RHZ87867.1"/>
    <property type="molecule type" value="Genomic_DNA"/>
</dbReference>
<sequence length="277" mass="31780">MSVDLLDSIENQLLCYGLPYGIIGIIGWLFSILKSFIDLIYPGKQTWYRERLSKWCGRQLSLYLLTIISSVIEIGPVIYTSIKCRGEWSIILVSLGNLSLLGYSMISAVQGYNKALKEYTVVKRNEEYEKLRWWWKVLYYVGIKNEKFRQIDEDEKEEKKGNDLVSSFGTIFVILTSILGWIGATGLLINSYKIEGIKVLSVIIIYIAAISLPFISFIWVYFAMSLHIVVSCVLIAIVTHRRIGIKTEKIEDMSFILFFVGEFFTLVRTLFENLGGN</sequence>
<accession>A0A397JJS9</accession>
<evidence type="ECO:0000256" key="1">
    <source>
        <dbReference type="SAM" id="Phobius"/>
    </source>
</evidence>
<comment type="caution">
    <text evidence="2">The sequence shown here is derived from an EMBL/GenBank/DDBJ whole genome shotgun (WGS) entry which is preliminary data.</text>
</comment>
<dbReference type="OrthoDB" id="2491475at2759"/>
<gene>
    <name evidence="2" type="ORF">Glove_29g83</name>
</gene>
<evidence type="ECO:0000313" key="3">
    <source>
        <dbReference type="Proteomes" id="UP000266861"/>
    </source>
</evidence>